<evidence type="ECO:0000313" key="1">
    <source>
        <dbReference type="EMBL" id="TVU41865.1"/>
    </source>
</evidence>
<accession>A0A5J9W1U3</accession>
<dbReference type="EMBL" id="RWGY01000007">
    <property type="protein sequence ID" value="TVU41865.1"/>
    <property type="molecule type" value="Genomic_DNA"/>
</dbReference>
<sequence length="96" mass="11015">MRFEALWPTLHIRNAAGLPDLAHGNKVALLPQKRKTGWSTGKLEEFESHERSRAKWLFNEQHVGRHLIFFTASTNGLQLQPSLIQNTNRKEQKAAN</sequence>
<dbReference type="Proteomes" id="UP000324897">
    <property type="component" value="Chromosome 4"/>
</dbReference>
<gene>
    <name evidence="1" type="ORF">EJB05_15421</name>
</gene>
<evidence type="ECO:0000313" key="2">
    <source>
        <dbReference type="Proteomes" id="UP000324897"/>
    </source>
</evidence>
<dbReference type="Gramene" id="TVU41865">
    <property type="protein sequence ID" value="TVU41865"/>
    <property type="gene ID" value="EJB05_15421"/>
</dbReference>
<protein>
    <submittedName>
        <fullName evidence="1">Uncharacterized protein</fullName>
    </submittedName>
</protein>
<organism evidence="1 2">
    <name type="scientific">Eragrostis curvula</name>
    <name type="common">weeping love grass</name>
    <dbReference type="NCBI Taxonomy" id="38414"/>
    <lineage>
        <taxon>Eukaryota</taxon>
        <taxon>Viridiplantae</taxon>
        <taxon>Streptophyta</taxon>
        <taxon>Embryophyta</taxon>
        <taxon>Tracheophyta</taxon>
        <taxon>Spermatophyta</taxon>
        <taxon>Magnoliopsida</taxon>
        <taxon>Liliopsida</taxon>
        <taxon>Poales</taxon>
        <taxon>Poaceae</taxon>
        <taxon>PACMAD clade</taxon>
        <taxon>Chloridoideae</taxon>
        <taxon>Eragrostideae</taxon>
        <taxon>Eragrostidinae</taxon>
        <taxon>Eragrostis</taxon>
    </lineage>
</organism>
<feature type="non-terminal residue" evidence="1">
    <location>
        <position position="1"/>
    </location>
</feature>
<reference evidence="1 2" key="1">
    <citation type="journal article" date="2019" name="Sci. Rep.">
        <title>A high-quality genome of Eragrostis curvula grass provides insights into Poaceae evolution and supports new strategies to enhance forage quality.</title>
        <authorList>
            <person name="Carballo J."/>
            <person name="Santos B.A.C.M."/>
            <person name="Zappacosta D."/>
            <person name="Garbus I."/>
            <person name="Selva J.P."/>
            <person name="Gallo C.A."/>
            <person name="Diaz A."/>
            <person name="Albertini E."/>
            <person name="Caccamo M."/>
            <person name="Echenique V."/>
        </authorList>
    </citation>
    <scope>NUCLEOTIDE SEQUENCE [LARGE SCALE GENOMIC DNA]</scope>
    <source>
        <strain evidence="2">cv. Victoria</strain>
        <tissue evidence="1">Leaf</tissue>
    </source>
</reference>
<proteinExistence type="predicted"/>
<keyword evidence="2" id="KW-1185">Reference proteome</keyword>
<dbReference type="AlphaFoldDB" id="A0A5J9W1U3"/>
<comment type="caution">
    <text evidence="1">The sequence shown here is derived from an EMBL/GenBank/DDBJ whole genome shotgun (WGS) entry which is preliminary data.</text>
</comment>
<name>A0A5J9W1U3_9POAL</name>